<dbReference type="OrthoDB" id="4227338at2759"/>
<organism evidence="2 3">
    <name type="scientific">Talaromyces atroroseus</name>
    <dbReference type="NCBI Taxonomy" id="1441469"/>
    <lineage>
        <taxon>Eukaryota</taxon>
        <taxon>Fungi</taxon>
        <taxon>Dikarya</taxon>
        <taxon>Ascomycota</taxon>
        <taxon>Pezizomycotina</taxon>
        <taxon>Eurotiomycetes</taxon>
        <taxon>Eurotiomycetidae</taxon>
        <taxon>Eurotiales</taxon>
        <taxon>Trichocomaceae</taxon>
        <taxon>Talaromyces</taxon>
        <taxon>Talaromyces sect. Trachyspermi</taxon>
    </lineage>
</organism>
<sequence length="292" mass="32183">MEAPDLTVKSNQPDLLQMHPAPSWKRYESEEEDVSETSSQSVFSPTEGETGSHDEDDVDESASEAEAGMLSPSRLESPDDSSSLYSNRLSITTAKRSSAATYVAQYQDQDNGDVSPCTEYVTAPVSPFYLSPVCYMPEVSGDYPREELILANDIDEEVTHDSELHEVFEAREVVFTAPASRPSIVMISSPTTEAILSARMGHPTCKPEGKNNILDRPVNAGKRSSTKRSSSASGMSPVDRPKRYSAMVYRDLNQSGEVAYIDSQSHRYTNYGRDEPHLNGLLQAIGVRQIME</sequence>
<evidence type="ECO:0000256" key="1">
    <source>
        <dbReference type="SAM" id="MobiDB-lite"/>
    </source>
</evidence>
<name>A0A225B0A6_TALAT</name>
<keyword evidence="3" id="KW-1185">Reference proteome</keyword>
<dbReference type="AlphaFoldDB" id="A0A225B0A6"/>
<proteinExistence type="predicted"/>
<feature type="compositionally biased region" description="Acidic residues" evidence="1">
    <location>
        <begin position="54"/>
        <end position="63"/>
    </location>
</feature>
<dbReference type="RefSeq" id="XP_020124255.1">
    <property type="nucleotide sequence ID" value="XM_020260378.1"/>
</dbReference>
<dbReference type="GeneID" id="31000314"/>
<protein>
    <submittedName>
        <fullName evidence="2">Uncharacterized protein</fullName>
    </submittedName>
</protein>
<feature type="region of interest" description="Disordered" evidence="1">
    <location>
        <begin position="1"/>
        <end position="84"/>
    </location>
</feature>
<accession>A0A225B0A6</accession>
<feature type="compositionally biased region" description="Low complexity" evidence="1">
    <location>
        <begin position="220"/>
        <end position="236"/>
    </location>
</feature>
<gene>
    <name evidence="2" type="ORF">UA08_00559</name>
</gene>
<comment type="caution">
    <text evidence="2">The sequence shown here is derived from an EMBL/GenBank/DDBJ whole genome shotgun (WGS) entry which is preliminary data.</text>
</comment>
<dbReference type="STRING" id="1441469.A0A225B0A6"/>
<evidence type="ECO:0000313" key="2">
    <source>
        <dbReference type="EMBL" id="OKL64134.1"/>
    </source>
</evidence>
<evidence type="ECO:0000313" key="3">
    <source>
        <dbReference type="Proteomes" id="UP000214365"/>
    </source>
</evidence>
<reference evidence="2 3" key="1">
    <citation type="submission" date="2015-06" db="EMBL/GenBank/DDBJ databases">
        <title>Talaromyces atroroseus IBT 11181 draft genome.</title>
        <authorList>
            <person name="Rasmussen K.B."/>
            <person name="Rasmussen S."/>
            <person name="Petersen B."/>
            <person name="Sicheritz-Ponten T."/>
            <person name="Mortensen U.H."/>
            <person name="Thrane U."/>
        </authorList>
    </citation>
    <scope>NUCLEOTIDE SEQUENCE [LARGE SCALE GENOMIC DNA]</scope>
    <source>
        <strain evidence="2 3">IBT 11181</strain>
    </source>
</reference>
<feature type="region of interest" description="Disordered" evidence="1">
    <location>
        <begin position="205"/>
        <end position="240"/>
    </location>
</feature>
<dbReference type="Proteomes" id="UP000214365">
    <property type="component" value="Unassembled WGS sequence"/>
</dbReference>
<dbReference type="EMBL" id="LFMY01000001">
    <property type="protein sequence ID" value="OKL64134.1"/>
    <property type="molecule type" value="Genomic_DNA"/>
</dbReference>